<name>A0A1E1WAU0_PECGO</name>
<evidence type="ECO:0000313" key="1">
    <source>
        <dbReference type="EMBL" id="JAT84112.1"/>
    </source>
</evidence>
<proteinExistence type="predicted"/>
<gene>
    <name evidence="1" type="ORF">g.5938</name>
</gene>
<feature type="non-terminal residue" evidence="1">
    <location>
        <position position="678"/>
    </location>
</feature>
<dbReference type="EMBL" id="GDQN01006942">
    <property type="protein sequence ID" value="JAT84112.1"/>
    <property type="molecule type" value="Transcribed_RNA"/>
</dbReference>
<organism evidence="1">
    <name type="scientific">Pectinophora gossypiella</name>
    <name type="common">Cotton pink bollworm</name>
    <name type="synonym">Depressaria gossypiella</name>
    <dbReference type="NCBI Taxonomy" id="13191"/>
    <lineage>
        <taxon>Eukaryota</taxon>
        <taxon>Metazoa</taxon>
        <taxon>Ecdysozoa</taxon>
        <taxon>Arthropoda</taxon>
        <taxon>Hexapoda</taxon>
        <taxon>Insecta</taxon>
        <taxon>Pterygota</taxon>
        <taxon>Neoptera</taxon>
        <taxon>Endopterygota</taxon>
        <taxon>Lepidoptera</taxon>
        <taxon>Glossata</taxon>
        <taxon>Ditrysia</taxon>
        <taxon>Gelechioidea</taxon>
        <taxon>Gelechiidae</taxon>
        <taxon>Apatetrinae</taxon>
        <taxon>Pectinophora</taxon>
    </lineage>
</organism>
<feature type="non-terminal residue" evidence="1">
    <location>
        <position position="1"/>
    </location>
</feature>
<reference evidence="1" key="1">
    <citation type="submission" date="2015-09" db="EMBL/GenBank/DDBJ databases">
        <title>De novo assembly of Pectinophora gossypiella (Pink Bollworm) gut transcriptome.</title>
        <authorList>
            <person name="Tassone E.E."/>
        </authorList>
    </citation>
    <scope>NUCLEOTIDE SEQUENCE</scope>
</reference>
<accession>A0A1E1WAU0</accession>
<protein>
    <submittedName>
        <fullName evidence="1">Uncharacterized protein</fullName>
    </submittedName>
</protein>
<sequence>PKLGTLRQIKYEEKASHFFDKNPVMALWLMAQHAPYNDLLRFICLHPHFIVYYWSSNQEDYYTEYKKNHRTVVSLDATGSIFKDLGPCPDILVNKHLFLYVCVMQTLPGQSCLPLFHMISESQTMNTITKWLETWSEKNSSPDEVVCDDSSALIGASVKAFTVYNSTREYLDQSFEILNSGNYDTHFGTYIRIDTSHFIKILHNLSCFKNIDRRVKFFYIKCFQEIKQTESYEIVQQIVKDMVTLCLAKFSGQSKEGITSSEEAKLRLKRLKAFVQKDFTDDDINEHSNSDCKASVDVSIFEQEDEIIIEQEKNVKSGDSMKWLKDHIDKEKLINELIDEDFNNTENLYYFPTIIDTILRLINQLPLWSNVMKNIYASDISTPTSSNVESTFKNIKTLLCNLKTKSHKLRVDDFIIQHNQYVSGETKLAHSNLHSNINNKVEKKEKPKLQKVRKNPKNTDIDSIFAKTPSYVENWRGKGNTRKPQIKHARKKIPLLINGNLVKAVDRIMALNTCAFDAFSQSIAIGYVDGFQLSVKINNTDNIYFDFIKNLVSNDIKRDDIYKTRNEILKKHYKSTTVGGQEQIQCECNIAYVVENVVSDVLYSAEIIKSCSNSNCPINGIKRKCGFIPLDLNIIKDRGIVALNASAESTLNDNITSCTQSECNGVKTEVSSLSNVLF</sequence>
<dbReference type="AlphaFoldDB" id="A0A1E1WAU0"/>